<reference evidence="1 2" key="1">
    <citation type="submission" date="2018-09" db="EMBL/GenBank/DDBJ databases">
        <authorList>
            <person name="Tagini F."/>
        </authorList>
    </citation>
    <scope>NUCLEOTIDE SEQUENCE [LARGE SCALE GENOMIC DNA]</scope>
    <source>
        <strain evidence="1 2">MK42</strain>
    </source>
</reference>
<accession>A0AB38UXZ0</accession>
<evidence type="ECO:0000313" key="1">
    <source>
        <dbReference type="EMBL" id="VAZ85580.1"/>
    </source>
</evidence>
<proteinExistence type="predicted"/>
<gene>
    <name evidence="1" type="ORF">LAUMK42_04418</name>
</gene>
<dbReference type="Proteomes" id="UP000279331">
    <property type="component" value="Unassembled WGS sequence"/>
</dbReference>
<evidence type="ECO:0000313" key="2">
    <source>
        <dbReference type="Proteomes" id="UP000279331"/>
    </source>
</evidence>
<dbReference type="EMBL" id="UPHL01000125">
    <property type="protein sequence ID" value="VAZ85580.1"/>
    <property type="molecule type" value="Genomic_DNA"/>
</dbReference>
<sequence length="83" mass="8916">MTTSTAPPILSDPAALTPAQWSARLAAFTSRGRGDDDPGVTACRAALSYWRVRRVLDSERGLLSPDHIPALADLLRHAHAVAR</sequence>
<dbReference type="AlphaFoldDB" id="A0AB38UXZ0"/>
<comment type="caution">
    <text evidence="1">The sequence shown here is derived from an EMBL/GenBank/DDBJ whole genome shotgun (WGS) entry which is preliminary data.</text>
</comment>
<organism evidence="1 2">
    <name type="scientific">Mycobacterium persicum</name>
    <dbReference type="NCBI Taxonomy" id="1487726"/>
    <lineage>
        <taxon>Bacteria</taxon>
        <taxon>Bacillati</taxon>
        <taxon>Actinomycetota</taxon>
        <taxon>Actinomycetes</taxon>
        <taxon>Mycobacteriales</taxon>
        <taxon>Mycobacteriaceae</taxon>
        <taxon>Mycobacterium</taxon>
    </lineage>
</organism>
<dbReference type="RefSeq" id="WP_099224631.1">
    <property type="nucleotide sequence ID" value="NZ_MWKV01000001.1"/>
</dbReference>
<name>A0AB38UXZ0_9MYCO</name>
<protein>
    <submittedName>
        <fullName evidence="1">Uncharacterized protein</fullName>
    </submittedName>
</protein>